<feature type="transmembrane region" description="Helical" evidence="5">
    <location>
        <begin position="5"/>
        <end position="22"/>
    </location>
</feature>
<protein>
    <submittedName>
        <fullName evidence="8">Major facilitator superfamily (MFS) profile domain-containing protein</fullName>
    </submittedName>
</protein>
<dbReference type="InterPro" id="IPR005828">
    <property type="entry name" value="MFS_sugar_transport-like"/>
</dbReference>
<dbReference type="PROSITE" id="PS00217">
    <property type="entry name" value="SUGAR_TRANSPORT_2"/>
    <property type="match status" value="1"/>
</dbReference>
<dbReference type="Proteomes" id="UP000887572">
    <property type="component" value="Unplaced"/>
</dbReference>
<feature type="transmembrane region" description="Helical" evidence="5">
    <location>
        <begin position="134"/>
        <end position="154"/>
    </location>
</feature>
<reference evidence="8" key="1">
    <citation type="submission" date="2022-11" db="UniProtKB">
        <authorList>
            <consortium name="WormBaseParasite"/>
        </authorList>
    </citation>
    <scope>IDENTIFICATION</scope>
</reference>
<feature type="transmembrane region" description="Helical" evidence="5">
    <location>
        <begin position="42"/>
        <end position="61"/>
    </location>
</feature>
<keyword evidence="4 5" id="KW-0472">Membrane</keyword>
<evidence type="ECO:0000256" key="2">
    <source>
        <dbReference type="ARBA" id="ARBA00022692"/>
    </source>
</evidence>
<dbReference type="PROSITE" id="PS50850">
    <property type="entry name" value="MFS"/>
    <property type="match status" value="1"/>
</dbReference>
<feature type="transmembrane region" description="Helical" evidence="5">
    <location>
        <begin position="166"/>
        <end position="185"/>
    </location>
</feature>
<keyword evidence="2 5" id="KW-0812">Transmembrane</keyword>
<name>A0A914H2B7_GLORO</name>
<evidence type="ECO:0000256" key="5">
    <source>
        <dbReference type="SAM" id="Phobius"/>
    </source>
</evidence>
<dbReference type="GO" id="GO:0015149">
    <property type="term" value="F:hexose transmembrane transporter activity"/>
    <property type="evidence" value="ECO:0007669"/>
    <property type="project" value="TreeGrafter"/>
</dbReference>
<dbReference type="Gene3D" id="1.20.1250.20">
    <property type="entry name" value="MFS general substrate transporter like domains"/>
    <property type="match status" value="1"/>
</dbReference>
<feature type="transmembrane region" description="Helical" evidence="5">
    <location>
        <begin position="382"/>
        <end position="405"/>
    </location>
</feature>
<proteinExistence type="predicted"/>
<evidence type="ECO:0000256" key="1">
    <source>
        <dbReference type="ARBA" id="ARBA00004141"/>
    </source>
</evidence>
<sequence>MFNSIYYVSVATVCLGASSQFYSFGIINPEQELLTKWINATYIWRNGGGIAIGAIVGAILVRRLAECQGRRNALIINGWINVFAALLEYLSKSMASPEFLILGRLILGANMGLSTGLVPMYLMEITPTKYRGAAGTFHMVAVAFSDWFSLLLGLPEVLGSADNWPLAFAFPGFPAFLLCLVLPFCPESPKFTLFTRGDSEKAMEDLKRLVDEDEAEFMYESLQKEAALIQEGSAGFRQIFCQRELRVPLLISIVVMITQQFTGCSAVFAYSTDMFIDAGLDAQTARFSTLAVGIAYFLFACSAPILIEQVGRRVLLIGQLAMCSASMLLLSIFIALQHALRQNFASYATIAALIIYMCAYGVGCAVPWLISGEIFPTKFRAAAVTVAVTVAWSLSFVVSTCYLPFQQLVGTSLSFVPFILVSAGGAVFVYCLLPETRGKQATDIVREIRQRAKSLSHGQSPFVEGGGADIAATMPCPNGQMNELTALLRLQQQQTFKQQHNNWHDRYMGIDTERPLPSGHYRLAITVLGHYRLAITVSGHYRLAITVSGHYRLAITVSGHYRLAITVWPLPSQAITVWPLPSQAITVWPLPSQAITVWPLPSQGHYRLRAITVLGPLPSRHYRLAITVLAPLPSRHYRLAITVLGPLPSRHYRLAITGHYRLAITVSSLPSGHYRLRAITVSPLPSRHYRLAITVLGPLPSRHYRLAITVSPLPSGHYRLRAITVSPLPSRHYSLAITEWANSKITARKLEEKLKLAQQRIDESDFECEEIYFLCRNANQPPLPHFANEHKQTVPDSEVSTSSTKRLRVFENKAVGDNDEEATDDFIKQFFAEDYNGREERIQQGCSTNEKMTTRASTKRQKCSEKIVDIGMDVDTALLGIELSILPFSTMAINFEDRNCVEFLKNNAKVFACSLITSPPIPEEMIKNFEIMQNVLFANKEIDLTTKEVMQRKISDFLRNSFQPFNNQLDNINFYIHFYSQLLSLIPEHFGSEMMKIKASEEFLKLCERIVKFPAILRSEFQTFRGIAMDKGIDEMKKAIC</sequence>
<feature type="transmembrane region" description="Helical" evidence="5">
    <location>
        <begin position="348"/>
        <end position="370"/>
    </location>
</feature>
<evidence type="ECO:0000313" key="7">
    <source>
        <dbReference type="Proteomes" id="UP000887572"/>
    </source>
</evidence>
<dbReference type="PANTHER" id="PTHR23503:SF121">
    <property type="entry name" value="MAJOR FACILITATOR SUPERFAMILY (MFS) PROFILE DOMAIN-CONTAINING PROTEIN"/>
    <property type="match status" value="1"/>
</dbReference>
<evidence type="ECO:0000256" key="4">
    <source>
        <dbReference type="ARBA" id="ARBA00023136"/>
    </source>
</evidence>
<dbReference type="AlphaFoldDB" id="A0A914H2B7"/>
<feature type="domain" description="Major facilitator superfamily (MFS) profile" evidence="6">
    <location>
        <begin position="4"/>
        <end position="437"/>
    </location>
</feature>
<feature type="transmembrane region" description="Helical" evidence="5">
    <location>
        <begin position="411"/>
        <end position="433"/>
    </location>
</feature>
<evidence type="ECO:0000256" key="3">
    <source>
        <dbReference type="ARBA" id="ARBA00022989"/>
    </source>
</evidence>
<dbReference type="PANTHER" id="PTHR23503">
    <property type="entry name" value="SOLUTE CARRIER FAMILY 2"/>
    <property type="match status" value="1"/>
</dbReference>
<feature type="transmembrane region" description="Helical" evidence="5">
    <location>
        <begin position="73"/>
        <end position="90"/>
    </location>
</feature>
<dbReference type="PRINTS" id="PR00171">
    <property type="entry name" value="SUGRTRNSPORT"/>
</dbReference>
<dbReference type="InterPro" id="IPR045263">
    <property type="entry name" value="GLUT"/>
</dbReference>
<dbReference type="GO" id="GO:0016020">
    <property type="term" value="C:membrane"/>
    <property type="evidence" value="ECO:0007669"/>
    <property type="project" value="UniProtKB-SubCell"/>
</dbReference>
<dbReference type="WBParaSite" id="Gr19_v10_g1323.t1">
    <property type="protein sequence ID" value="Gr19_v10_g1323.t1"/>
    <property type="gene ID" value="Gr19_v10_g1323"/>
</dbReference>
<feature type="transmembrane region" description="Helical" evidence="5">
    <location>
        <begin position="247"/>
        <end position="270"/>
    </location>
</feature>
<organism evidence="7 8">
    <name type="scientific">Globodera rostochiensis</name>
    <name type="common">Golden nematode worm</name>
    <name type="synonym">Heterodera rostochiensis</name>
    <dbReference type="NCBI Taxonomy" id="31243"/>
    <lineage>
        <taxon>Eukaryota</taxon>
        <taxon>Metazoa</taxon>
        <taxon>Ecdysozoa</taxon>
        <taxon>Nematoda</taxon>
        <taxon>Chromadorea</taxon>
        <taxon>Rhabditida</taxon>
        <taxon>Tylenchina</taxon>
        <taxon>Tylenchomorpha</taxon>
        <taxon>Tylenchoidea</taxon>
        <taxon>Heteroderidae</taxon>
        <taxon>Heteroderinae</taxon>
        <taxon>Globodera</taxon>
    </lineage>
</organism>
<feature type="transmembrane region" description="Helical" evidence="5">
    <location>
        <begin position="290"/>
        <end position="307"/>
    </location>
</feature>
<dbReference type="InterPro" id="IPR036259">
    <property type="entry name" value="MFS_trans_sf"/>
</dbReference>
<dbReference type="SUPFAM" id="SSF103473">
    <property type="entry name" value="MFS general substrate transporter"/>
    <property type="match status" value="1"/>
</dbReference>
<dbReference type="Pfam" id="PF00083">
    <property type="entry name" value="Sugar_tr"/>
    <property type="match status" value="1"/>
</dbReference>
<feature type="transmembrane region" description="Helical" evidence="5">
    <location>
        <begin position="314"/>
        <end position="336"/>
    </location>
</feature>
<keyword evidence="7" id="KW-1185">Reference proteome</keyword>
<comment type="subcellular location">
    <subcellularLocation>
        <location evidence="1">Membrane</location>
        <topology evidence="1">Multi-pass membrane protein</topology>
    </subcellularLocation>
</comment>
<dbReference type="InterPro" id="IPR020846">
    <property type="entry name" value="MFS_dom"/>
</dbReference>
<accession>A0A914H2B7</accession>
<evidence type="ECO:0000313" key="8">
    <source>
        <dbReference type="WBParaSite" id="Gr19_v10_g1323.t1"/>
    </source>
</evidence>
<feature type="transmembrane region" description="Helical" evidence="5">
    <location>
        <begin position="102"/>
        <end position="122"/>
    </location>
</feature>
<dbReference type="InterPro" id="IPR003663">
    <property type="entry name" value="Sugar/inositol_transpt"/>
</dbReference>
<evidence type="ECO:0000259" key="6">
    <source>
        <dbReference type="PROSITE" id="PS50850"/>
    </source>
</evidence>
<dbReference type="InterPro" id="IPR005829">
    <property type="entry name" value="Sugar_transporter_CS"/>
</dbReference>
<keyword evidence="3 5" id="KW-1133">Transmembrane helix</keyword>